<protein>
    <submittedName>
        <fullName evidence="2">Putative monocarboxylate transporter 4</fullName>
    </submittedName>
</protein>
<dbReference type="Gene3D" id="1.20.1250.20">
    <property type="entry name" value="MFS general substrate transporter like domains"/>
    <property type="match status" value="1"/>
</dbReference>
<dbReference type="GO" id="GO:0008028">
    <property type="term" value="F:monocarboxylic acid transmembrane transporter activity"/>
    <property type="evidence" value="ECO:0007669"/>
    <property type="project" value="TreeGrafter"/>
</dbReference>
<keyword evidence="1" id="KW-0472">Membrane</keyword>
<dbReference type="PANTHER" id="PTHR11360:SF303">
    <property type="entry name" value="MAJOR FACILITATOR SUPERFAMILY (MFS) PROFILE DOMAIN-CONTAINING PROTEIN"/>
    <property type="match status" value="1"/>
</dbReference>
<comment type="caution">
    <text evidence="2">The sequence shown here is derived from an EMBL/GenBank/DDBJ whole genome shotgun (WGS) entry which is preliminary data.</text>
</comment>
<name>A0A2G8KLY3_STIJA</name>
<dbReference type="InterPro" id="IPR050327">
    <property type="entry name" value="Proton-linked_MCT"/>
</dbReference>
<keyword evidence="1" id="KW-0812">Transmembrane</keyword>
<organism evidence="2 3">
    <name type="scientific">Stichopus japonicus</name>
    <name type="common">Sea cucumber</name>
    <dbReference type="NCBI Taxonomy" id="307972"/>
    <lineage>
        <taxon>Eukaryota</taxon>
        <taxon>Metazoa</taxon>
        <taxon>Echinodermata</taxon>
        <taxon>Eleutherozoa</taxon>
        <taxon>Echinozoa</taxon>
        <taxon>Holothuroidea</taxon>
        <taxon>Aspidochirotacea</taxon>
        <taxon>Aspidochirotida</taxon>
        <taxon>Stichopodidae</taxon>
        <taxon>Apostichopus</taxon>
    </lineage>
</organism>
<accession>A0A2G8KLY3</accession>
<keyword evidence="1" id="KW-1133">Transmembrane helix</keyword>
<reference evidence="2 3" key="1">
    <citation type="journal article" date="2017" name="PLoS Biol.">
        <title>The sea cucumber genome provides insights into morphological evolution and visceral regeneration.</title>
        <authorList>
            <person name="Zhang X."/>
            <person name="Sun L."/>
            <person name="Yuan J."/>
            <person name="Sun Y."/>
            <person name="Gao Y."/>
            <person name="Zhang L."/>
            <person name="Li S."/>
            <person name="Dai H."/>
            <person name="Hamel J.F."/>
            <person name="Liu C."/>
            <person name="Yu Y."/>
            <person name="Liu S."/>
            <person name="Lin W."/>
            <person name="Guo K."/>
            <person name="Jin S."/>
            <person name="Xu P."/>
            <person name="Storey K.B."/>
            <person name="Huan P."/>
            <person name="Zhang T."/>
            <person name="Zhou Y."/>
            <person name="Zhang J."/>
            <person name="Lin C."/>
            <person name="Li X."/>
            <person name="Xing L."/>
            <person name="Huo D."/>
            <person name="Sun M."/>
            <person name="Wang L."/>
            <person name="Mercier A."/>
            <person name="Li F."/>
            <person name="Yang H."/>
            <person name="Xiang J."/>
        </authorList>
    </citation>
    <scope>NUCLEOTIDE SEQUENCE [LARGE SCALE GENOMIC DNA]</scope>
    <source>
        <strain evidence="2">Shaxun</strain>
        <tissue evidence="2">Muscle</tissue>
    </source>
</reference>
<dbReference type="InterPro" id="IPR036259">
    <property type="entry name" value="MFS_trans_sf"/>
</dbReference>
<dbReference type="EMBL" id="MRZV01000489">
    <property type="protein sequence ID" value="PIK48975.1"/>
    <property type="molecule type" value="Genomic_DNA"/>
</dbReference>
<evidence type="ECO:0000313" key="2">
    <source>
        <dbReference type="EMBL" id="PIK48975.1"/>
    </source>
</evidence>
<dbReference type="OrthoDB" id="10060767at2759"/>
<keyword evidence="3" id="KW-1185">Reference proteome</keyword>
<dbReference type="Pfam" id="PF07690">
    <property type="entry name" value="MFS_1"/>
    <property type="match status" value="1"/>
</dbReference>
<dbReference type="SUPFAM" id="SSF103473">
    <property type="entry name" value="MFS general substrate transporter"/>
    <property type="match status" value="1"/>
</dbReference>
<sequence length="261" mass="28581">MGAIIWNNIAGGFAIIRTPVDETDDGIPKWNSNSEEGGCSEMKEIGLSENKLTWSDKYLPCLSSMFRHRNFPYLMTIEGIAFYIYTSWALFLVTLGVTQGLSDDQAAWLPTVGGVAGAMGRLFATALFHFDKMNPYMSSAVPFLVNGVTMLTSPFVTNFFLLATLSAFSGFSQGLNQSSILGILPSIVCHGHFAQAAVIGFSMDGIMMQLGGLVSGVIYDVMGSVIYVFWFNAIVCFIVVPLAFIWGCRETPLEECSRDEY</sequence>
<dbReference type="InterPro" id="IPR011701">
    <property type="entry name" value="MFS"/>
</dbReference>
<feature type="transmembrane region" description="Helical" evidence="1">
    <location>
        <begin position="73"/>
        <end position="95"/>
    </location>
</feature>
<evidence type="ECO:0000313" key="3">
    <source>
        <dbReference type="Proteomes" id="UP000230750"/>
    </source>
</evidence>
<proteinExistence type="predicted"/>
<gene>
    <name evidence="2" type="ORF">BSL78_14153</name>
</gene>
<feature type="transmembrane region" description="Helical" evidence="1">
    <location>
        <begin position="140"/>
        <end position="168"/>
    </location>
</feature>
<dbReference type="AlphaFoldDB" id="A0A2G8KLY3"/>
<feature type="transmembrane region" description="Helical" evidence="1">
    <location>
        <begin position="224"/>
        <end position="246"/>
    </location>
</feature>
<dbReference type="PANTHER" id="PTHR11360">
    <property type="entry name" value="MONOCARBOXYLATE TRANSPORTER"/>
    <property type="match status" value="1"/>
</dbReference>
<evidence type="ECO:0000256" key="1">
    <source>
        <dbReference type="SAM" id="Phobius"/>
    </source>
</evidence>
<feature type="transmembrane region" description="Helical" evidence="1">
    <location>
        <begin position="180"/>
        <end position="203"/>
    </location>
</feature>
<feature type="transmembrane region" description="Helical" evidence="1">
    <location>
        <begin position="107"/>
        <end position="128"/>
    </location>
</feature>
<dbReference type="Proteomes" id="UP000230750">
    <property type="component" value="Unassembled WGS sequence"/>
</dbReference>